<feature type="transmembrane region" description="Helical" evidence="2">
    <location>
        <begin position="131"/>
        <end position="149"/>
    </location>
</feature>
<dbReference type="EMBL" id="BJOU01000001">
    <property type="protein sequence ID" value="GED97632.1"/>
    <property type="molecule type" value="Genomic_DNA"/>
</dbReference>
<feature type="region of interest" description="Disordered" evidence="1">
    <location>
        <begin position="1"/>
        <end position="27"/>
    </location>
</feature>
<proteinExistence type="predicted"/>
<dbReference type="OrthoDB" id="4377911at2"/>
<comment type="caution">
    <text evidence="3">The sequence shown here is derived from an EMBL/GenBank/DDBJ whole genome shotgun (WGS) entry which is preliminary data.</text>
</comment>
<feature type="transmembrane region" description="Helical" evidence="2">
    <location>
        <begin position="103"/>
        <end position="124"/>
    </location>
</feature>
<sequence length="210" mass="21880">MVPHAHPGQPYPPQPYPGQPYPPQYAGVPPKPPLKNAGLVRALGAVPIVGWFAIIVFGFATFTNVTAKSTGGVSTFNGFGHWTEQGEGLPLHHGAHAMTLGGVYPTLALLLPALIVALLIVFAVAPRAMAIINIVVSVLATLMALLFIVRPDFTTITFDSRSSDYVDSHYSFSAGPSAYLTLVVCLLILGASIATAVLGGRAKPASAPLG</sequence>
<dbReference type="AlphaFoldDB" id="A0A7I9UXH0"/>
<organism evidence="3 4">
    <name type="scientific">Gordonia crocea</name>
    <dbReference type="NCBI Taxonomy" id="589162"/>
    <lineage>
        <taxon>Bacteria</taxon>
        <taxon>Bacillati</taxon>
        <taxon>Actinomycetota</taxon>
        <taxon>Actinomycetes</taxon>
        <taxon>Mycobacteriales</taxon>
        <taxon>Gordoniaceae</taxon>
        <taxon>Gordonia</taxon>
    </lineage>
</organism>
<evidence type="ECO:0000313" key="4">
    <source>
        <dbReference type="Proteomes" id="UP000444980"/>
    </source>
</evidence>
<protein>
    <submittedName>
        <fullName evidence="3">Uncharacterized protein</fullName>
    </submittedName>
</protein>
<accession>A0A7I9UXH0</accession>
<reference evidence="4" key="1">
    <citation type="submission" date="2019-06" db="EMBL/GenBank/DDBJ databases">
        <title>Gordonia isolated from sludge of a wastewater treatment plant.</title>
        <authorList>
            <person name="Tamura T."/>
            <person name="Aoyama K."/>
            <person name="Kang Y."/>
            <person name="Saito S."/>
            <person name="Akiyama N."/>
            <person name="Yazawa K."/>
            <person name="Gonoi T."/>
            <person name="Mikami Y."/>
        </authorList>
    </citation>
    <scope>NUCLEOTIDE SEQUENCE [LARGE SCALE GENOMIC DNA]</scope>
    <source>
        <strain evidence="4">NBRC 107697</strain>
    </source>
</reference>
<feature type="transmembrane region" description="Helical" evidence="2">
    <location>
        <begin position="178"/>
        <end position="199"/>
    </location>
</feature>
<keyword evidence="2" id="KW-0472">Membrane</keyword>
<keyword evidence="2" id="KW-1133">Transmembrane helix</keyword>
<evidence type="ECO:0000256" key="1">
    <source>
        <dbReference type="SAM" id="MobiDB-lite"/>
    </source>
</evidence>
<keyword evidence="2" id="KW-0812">Transmembrane</keyword>
<name>A0A7I9UXH0_9ACTN</name>
<dbReference type="Proteomes" id="UP000444980">
    <property type="component" value="Unassembled WGS sequence"/>
</dbReference>
<evidence type="ECO:0000313" key="3">
    <source>
        <dbReference type="EMBL" id="GED97632.1"/>
    </source>
</evidence>
<dbReference type="RefSeq" id="WP_161926931.1">
    <property type="nucleotide sequence ID" value="NZ_BJOU01000001.1"/>
</dbReference>
<feature type="transmembrane region" description="Helical" evidence="2">
    <location>
        <begin position="39"/>
        <end position="62"/>
    </location>
</feature>
<gene>
    <name evidence="3" type="ORF">nbrc107697_16710</name>
</gene>
<keyword evidence="4" id="KW-1185">Reference proteome</keyword>
<evidence type="ECO:0000256" key="2">
    <source>
        <dbReference type="SAM" id="Phobius"/>
    </source>
</evidence>
<feature type="compositionally biased region" description="Pro residues" evidence="1">
    <location>
        <begin position="9"/>
        <end position="27"/>
    </location>
</feature>